<feature type="chain" id="PRO_5008580570" description="AAA-ATPase-like domain-containing protein" evidence="1">
    <location>
        <begin position="19"/>
        <end position="362"/>
    </location>
</feature>
<reference evidence="3" key="1">
    <citation type="submission" date="2015-12" db="EMBL/GenBank/DDBJ databases">
        <title>De novo transcriptome assembly of four potential Pierce s Disease insect vectors from Arizona vineyards.</title>
        <authorList>
            <person name="Tassone E.E."/>
        </authorList>
    </citation>
    <scope>NUCLEOTIDE SEQUENCE</scope>
</reference>
<dbReference type="AlphaFoldDB" id="A0A1B6CQG8"/>
<accession>A0A1B6CQG8</accession>
<proteinExistence type="predicted"/>
<feature type="non-terminal residue" evidence="3">
    <location>
        <position position="362"/>
    </location>
</feature>
<evidence type="ECO:0000259" key="2">
    <source>
        <dbReference type="Pfam" id="PF09820"/>
    </source>
</evidence>
<organism evidence="3">
    <name type="scientific">Clastoptera arizonana</name>
    <name type="common">Arizona spittle bug</name>
    <dbReference type="NCBI Taxonomy" id="38151"/>
    <lineage>
        <taxon>Eukaryota</taxon>
        <taxon>Metazoa</taxon>
        <taxon>Ecdysozoa</taxon>
        <taxon>Arthropoda</taxon>
        <taxon>Hexapoda</taxon>
        <taxon>Insecta</taxon>
        <taxon>Pterygota</taxon>
        <taxon>Neoptera</taxon>
        <taxon>Paraneoptera</taxon>
        <taxon>Hemiptera</taxon>
        <taxon>Auchenorrhyncha</taxon>
        <taxon>Cercopoidea</taxon>
        <taxon>Clastopteridae</taxon>
        <taxon>Clastoptera</taxon>
    </lineage>
</organism>
<dbReference type="InterPro" id="IPR018631">
    <property type="entry name" value="AAA-ATPase-like_dom"/>
</dbReference>
<feature type="signal peptide" evidence="1">
    <location>
        <begin position="1"/>
        <end position="18"/>
    </location>
</feature>
<dbReference type="PANTHER" id="PTHR34825">
    <property type="entry name" value="CONSERVED PROTEIN, WITH A WEAK D-GALACTARATE DEHYDRATASE/ALTRONATE HYDROLASE DOMAIN"/>
    <property type="match status" value="1"/>
</dbReference>
<feature type="domain" description="AAA-ATPase-like" evidence="2">
    <location>
        <begin position="35"/>
        <end position="287"/>
    </location>
</feature>
<dbReference type="Pfam" id="PF09820">
    <property type="entry name" value="AAA-ATPase_like"/>
    <property type="match status" value="1"/>
</dbReference>
<dbReference type="EMBL" id="GEDC01021576">
    <property type="protein sequence ID" value="JAS15722.1"/>
    <property type="molecule type" value="Transcribed_RNA"/>
</dbReference>
<evidence type="ECO:0000313" key="3">
    <source>
        <dbReference type="EMBL" id="JAS15722.1"/>
    </source>
</evidence>
<evidence type="ECO:0000256" key="1">
    <source>
        <dbReference type="SAM" id="SignalP"/>
    </source>
</evidence>
<keyword evidence="1" id="KW-0732">Signal</keyword>
<sequence length="362" mass="42818">MMEYVGLFLLYFFAGSQGIEQGSLEAVKTFDGALEHWCFVDKTLMIKDFFKYSHMLVTAPRLFGKTVITDMLHKFYQMEVKEDGEVISPDETANFKLFRRRNFKFLPKRKFISSNIMQYPTIRLNLGNVAADRLREVQMHFKRLVWNAFKQYAYLLHCCRYLDTERYKDAVGTPDLNYIMHTDVSILEYQPQIRTKFFQYYELEKVLQLDDVALVGGLRFLTELIFQHHDIKLFIFIDGYDSFLESIIVDEGDEHREIVAFVKNFFNAFMRNSEFIEKVFVTGNTDFGAFLFEDIQDFKYFNFIEEHKFSNYFGLTETEFTNLAKKNKNKTIATPEMALYYGGYKKIKCEANFINIFSTMVA</sequence>
<protein>
    <recommendedName>
        <fullName evidence="2">AAA-ATPase-like domain-containing protein</fullName>
    </recommendedName>
</protein>
<gene>
    <name evidence="3" type="ORF">g.25293</name>
</gene>
<name>A0A1B6CQG8_9HEMI</name>
<dbReference type="PANTHER" id="PTHR34825:SF1">
    <property type="entry name" value="AAA-ATPASE-LIKE DOMAIN-CONTAINING PROTEIN"/>
    <property type="match status" value="1"/>
</dbReference>